<dbReference type="CDD" id="cd02440">
    <property type="entry name" value="AdoMet_MTases"/>
    <property type="match status" value="1"/>
</dbReference>
<evidence type="ECO:0000313" key="3">
    <source>
        <dbReference type="EMBL" id="TNJ39916.1"/>
    </source>
</evidence>
<organism evidence="3 4">
    <name type="scientific">Chlorobaculum thiosulfatiphilum</name>
    <name type="common">Chlorobium limicola f.sp. thiosulfatophilum</name>
    <dbReference type="NCBI Taxonomy" id="115852"/>
    <lineage>
        <taxon>Bacteria</taxon>
        <taxon>Pseudomonadati</taxon>
        <taxon>Chlorobiota</taxon>
        <taxon>Chlorobiia</taxon>
        <taxon>Chlorobiales</taxon>
        <taxon>Chlorobiaceae</taxon>
        <taxon>Chlorobaculum</taxon>
    </lineage>
</organism>
<keyword evidence="4" id="KW-1185">Reference proteome</keyword>
<dbReference type="GO" id="GO:0032259">
    <property type="term" value="P:methylation"/>
    <property type="evidence" value="ECO:0007669"/>
    <property type="project" value="UniProtKB-KW"/>
</dbReference>
<dbReference type="Proteomes" id="UP000308271">
    <property type="component" value="Unassembled WGS sequence"/>
</dbReference>
<keyword evidence="3" id="KW-0489">Methyltransferase</keyword>
<sequence>MTKRKLDVTIGNVSEVYDGAGGILWEMLMGEQIHVGAEAETDVLARKAGITAETHLLDVCSALGGPARYLAKNYGCRVTGLDATRRMDEEANRRTAEAGLLGKIDYVLGNALDMPFPAATFDVAWGQDAWCYITDKQRLIEECARVLKPGGVLAFTDWLEAGPMTDEEWRALNAFMVFPYMETLDGYAALAEAAGLTVVEKEDLSPDFAAHVQGYLDMVRNDFRQAIIDNYGQEMYDAVEEGITLWRDASAAGKVGRGRLVARK</sequence>
<dbReference type="OrthoDB" id="9770553at2"/>
<reference evidence="3 4" key="1">
    <citation type="submission" date="2019-05" db="EMBL/GenBank/DDBJ databases">
        <title>Draft Whole-Genome sequence of the green sulfur bacterium Chlorobaculum thiosulfatiphilum DSM 249.</title>
        <authorList>
            <person name="Meyer T.E."/>
            <person name="Kyndt J.A."/>
        </authorList>
    </citation>
    <scope>NUCLEOTIDE SEQUENCE [LARGE SCALE GENOMIC DNA]</scope>
    <source>
        <strain evidence="3 4">DSM 249</strain>
    </source>
</reference>
<dbReference type="InterPro" id="IPR050447">
    <property type="entry name" value="Erg6_SMT_methyltransf"/>
</dbReference>
<dbReference type="GO" id="GO:0008757">
    <property type="term" value="F:S-adenosylmethionine-dependent methyltransferase activity"/>
    <property type="evidence" value="ECO:0007669"/>
    <property type="project" value="InterPro"/>
</dbReference>
<feature type="domain" description="Methyltransferase type 11" evidence="2">
    <location>
        <begin position="57"/>
        <end position="155"/>
    </location>
</feature>
<accession>A0A5C4S8Z5</accession>
<comment type="caution">
    <text evidence="3">The sequence shown here is derived from an EMBL/GenBank/DDBJ whole genome shotgun (WGS) entry which is preliminary data.</text>
</comment>
<dbReference type="InterPro" id="IPR013216">
    <property type="entry name" value="Methyltransf_11"/>
</dbReference>
<name>A0A5C4S8Z5_CHLTI</name>
<protein>
    <submittedName>
        <fullName evidence="3">Methyltransferase domain-containing protein</fullName>
    </submittedName>
</protein>
<dbReference type="PANTHER" id="PTHR44068:SF11">
    <property type="entry name" value="GERANYL DIPHOSPHATE 2-C-METHYLTRANSFERASE"/>
    <property type="match status" value="1"/>
</dbReference>
<dbReference type="RefSeq" id="WP_139456218.1">
    <property type="nucleotide sequence ID" value="NZ_VDCH01000003.1"/>
</dbReference>
<dbReference type="SUPFAM" id="SSF53335">
    <property type="entry name" value="S-adenosyl-L-methionine-dependent methyltransferases"/>
    <property type="match status" value="1"/>
</dbReference>
<evidence type="ECO:0000313" key="4">
    <source>
        <dbReference type="Proteomes" id="UP000308271"/>
    </source>
</evidence>
<dbReference type="AlphaFoldDB" id="A0A5C4S8Z5"/>
<dbReference type="PANTHER" id="PTHR44068">
    <property type="entry name" value="ZGC:194242"/>
    <property type="match status" value="1"/>
</dbReference>
<dbReference type="Gene3D" id="3.40.50.150">
    <property type="entry name" value="Vaccinia Virus protein VP39"/>
    <property type="match status" value="1"/>
</dbReference>
<dbReference type="InterPro" id="IPR029063">
    <property type="entry name" value="SAM-dependent_MTases_sf"/>
</dbReference>
<keyword evidence="1 3" id="KW-0808">Transferase</keyword>
<dbReference type="EMBL" id="VDCH01000003">
    <property type="protein sequence ID" value="TNJ39916.1"/>
    <property type="molecule type" value="Genomic_DNA"/>
</dbReference>
<evidence type="ECO:0000256" key="1">
    <source>
        <dbReference type="ARBA" id="ARBA00022679"/>
    </source>
</evidence>
<proteinExistence type="predicted"/>
<gene>
    <name evidence="3" type="ORF">FGF66_03010</name>
</gene>
<evidence type="ECO:0000259" key="2">
    <source>
        <dbReference type="Pfam" id="PF08241"/>
    </source>
</evidence>
<dbReference type="Pfam" id="PF08241">
    <property type="entry name" value="Methyltransf_11"/>
    <property type="match status" value="1"/>
</dbReference>